<reference evidence="3 4" key="1">
    <citation type="journal article" date="2010" name="Int. J. Syst. Evol. Microbiol.">
        <title>Bacillus horneckiae sp. nov., isolated from a spacecraft-assembly clean room.</title>
        <authorList>
            <person name="Vaishampayan P."/>
            <person name="Probst A."/>
            <person name="Krishnamurthi S."/>
            <person name="Ghosh S."/>
            <person name="Osman S."/>
            <person name="McDowall A."/>
            <person name="Ruckmani A."/>
            <person name="Mayilraj S."/>
            <person name="Venkateswaran K."/>
        </authorList>
    </citation>
    <scope>NUCLEOTIDE SEQUENCE [LARGE SCALE GENOMIC DNA]</scope>
    <source>
        <strain evidence="4">1PO1SC</strain>
    </source>
</reference>
<dbReference type="RefSeq" id="WP_066192858.1">
    <property type="nucleotide sequence ID" value="NZ_JARMMB010000020.1"/>
</dbReference>
<dbReference type="AlphaFoldDB" id="A0A2N0ZJL8"/>
<feature type="transmembrane region" description="Helical" evidence="2">
    <location>
        <begin position="454"/>
        <end position="475"/>
    </location>
</feature>
<name>A0A2N0ZJL8_9BACI</name>
<feature type="transmembrane region" description="Helical" evidence="2">
    <location>
        <begin position="112"/>
        <end position="133"/>
    </location>
</feature>
<dbReference type="PANTHER" id="PTHR30221:SF1">
    <property type="entry name" value="SMALL-CONDUCTANCE MECHANOSENSITIVE CHANNEL"/>
    <property type="match status" value="1"/>
</dbReference>
<keyword evidence="2" id="KW-0472">Membrane</keyword>
<keyword evidence="4" id="KW-1185">Reference proteome</keyword>
<evidence type="ECO:0000256" key="1">
    <source>
        <dbReference type="SAM" id="MobiDB-lite"/>
    </source>
</evidence>
<feature type="transmembrane region" description="Helical" evidence="2">
    <location>
        <begin position="256"/>
        <end position="277"/>
    </location>
</feature>
<feature type="transmembrane region" description="Helical" evidence="2">
    <location>
        <begin position="72"/>
        <end position="92"/>
    </location>
</feature>
<sequence>MVYPNIWDSLNYYIGKIPDLLFAFIVLLIGWLIAKSIEKAVLKGLNKTKLDDLVYPEGTERKYSSAKIISKVIYYLLLVFVFILFFNILNLSTITSPLVGMLTSVMDAIPSILKAALVLLFAWIIASTLSFLIKKGGKKLRVHETLSKWKLTETVKDPNAAVEQVANIVFYLVLLIFLPAVLDALNLQGIAGPFSSMLDSLLAFLPKLIAAALILLVGWFIAKIVRNIVTNFLAAIGIEKLTAKLGLSRLFEGTSLSAVIGTIVYVLILIPTVISALEQLDITGISAPAIAMLTHVMTILPNIAAAIFFVLIGIWLGKWVKDLIASVLMRMGLDSYFNRIYVNKSAVSISQIFGTVANILIVVLFTVQALNILNLNFLVALATGVVAYLPHVLAALVIIGVGLWLAALVKKLLLSLLQGPHASFLAIIAQVAIISTSIFMALDQLGIASSIVNAAFILLLGGLALAFGLAFGLGGKDFASKYLQKLDRKFEETNINKQANTKDVVDEAIGKTNQGSDRKDLDNPLK</sequence>
<protein>
    <recommendedName>
        <fullName evidence="5">Mechanosensitive ion channel protein</fullName>
    </recommendedName>
</protein>
<gene>
    <name evidence="3" type="ORF">CWS20_07555</name>
</gene>
<feature type="transmembrane region" description="Helical" evidence="2">
    <location>
        <begin position="289"/>
        <end position="316"/>
    </location>
</feature>
<dbReference type="PANTHER" id="PTHR30221">
    <property type="entry name" value="SMALL-CONDUCTANCE MECHANOSENSITIVE CHANNEL"/>
    <property type="match status" value="1"/>
</dbReference>
<keyword evidence="2" id="KW-1133">Transmembrane helix</keyword>
<feature type="compositionally biased region" description="Basic and acidic residues" evidence="1">
    <location>
        <begin position="516"/>
        <end position="526"/>
    </location>
</feature>
<feature type="transmembrane region" description="Helical" evidence="2">
    <location>
        <begin position="421"/>
        <end position="442"/>
    </location>
</feature>
<feature type="transmembrane region" description="Helical" evidence="2">
    <location>
        <begin position="202"/>
        <end position="222"/>
    </location>
</feature>
<dbReference type="EMBL" id="PISD01000013">
    <property type="protein sequence ID" value="PKG29715.1"/>
    <property type="molecule type" value="Genomic_DNA"/>
</dbReference>
<keyword evidence="2" id="KW-0812">Transmembrane</keyword>
<dbReference type="NCBIfam" id="NF033912">
    <property type="entry name" value="msc"/>
    <property type="match status" value="1"/>
</dbReference>
<feature type="transmembrane region" description="Helical" evidence="2">
    <location>
        <begin position="165"/>
        <end position="182"/>
    </location>
</feature>
<feature type="transmembrane region" description="Helical" evidence="2">
    <location>
        <begin position="385"/>
        <end position="409"/>
    </location>
</feature>
<dbReference type="Gene3D" id="1.10.287.1260">
    <property type="match status" value="2"/>
</dbReference>
<evidence type="ECO:0008006" key="5">
    <source>
        <dbReference type="Google" id="ProtNLM"/>
    </source>
</evidence>
<feature type="transmembrane region" description="Helical" evidence="2">
    <location>
        <begin position="12"/>
        <end position="34"/>
    </location>
</feature>
<dbReference type="Proteomes" id="UP000233343">
    <property type="component" value="Unassembled WGS sequence"/>
</dbReference>
<evidence type="ECO:0000313" key="3">
    <source>
        <dbReference type="EMBL" id="PKG29715.1"/>
    </source>
</evidence>
<organism evidence="3 4">
    <name type="scientific">Cytobacillus horneckiae</name>
    <dbReference type="NCBI Taxonomy" id="549687"/>
    <lineage>
        <taxon>Bacteria</taxon>
        <taxon>Bacillati</taxon>
        <taxon>Bacillota</taxon>
        <taxon>Bacilli</taxon>
        <taxon>Bacillales</taxon>
        <taxon>Bacillaceae</taxon>
        <taxon>Cytobacillus</taxon>
    </lineage>
</organism>
<proteinExistence type="predicted"/>
<feature type="region of interest" description="Disordered" evidence="1">
    <location>
        <begin position="506"/>
        <end position="526"/>
    </location>
</feature>
<feature type="transmembrane region" description="Helical" evidence="2">
    <location>
        <begin position="352"/>
        <end position="373"/>
    </location>
</feature>
<comment type="caution">
    <text evidence="3">The sequence shown here is derived from an EMBL/GenBank/DDBJ whole genome shotgun (WGS) entry which is preliminary data.</text>
</comment>
<dbReference type="InterPro" id="IPR045275">
    <property type="entry name" value="MscS_archaea/bacteria_type"/>
</dbReference>
<evidence type="ECO:0000256" key="2">
    <source>
        <dbReference type="SAM" id="Phobius"/>
    </source>
</evidence>
<dbReference type="InterPro" id="IPR008910">
    <property type="entry name" value="MSC_TM_helix"/>
</dbReference>
<accession>A0A2N0ZJL8</accession>
<dbReference type="GO" id="GO:0008381">
    <property type="term" value="F:mechanosensitive monoatomic ion channel activity"/>
    <property type="evidence" value="ECO:0007669"/>
    <property type="project" value="InterPro"/>
</dbReference>
<dbReference type="Pfam" id="PF05552">
    <property type="entry name" value="MS_channel_1st_1"/>
    <property type="match status" value="5"/>
</dbReference>
<evidence type="ECO:0000313" key="4">
    <source>
        <dbReference type="Proteomes" id="UP000233343"/>
    </source>
</evidence>